<name>Q22CY6_TETTS</name>
<evidence type="ECO:0000313" key="3">
    <source>
        <dbReference type="Proteomes" id="UP000009168"/>
    </source>
</evidence>
<dbReference type="KEGG" id="tet:TTHERM_01014500"/>
<keyword evidence="3" id="KW-1185">Reference proteome</keyword>
<organism evidence="2 3">
    <name type="scientific">Tetrahymena thermophila (strain SB210)</name>
    <dbReference type="NCBI Taxonomy" id="312017"/>
    <lineage>
        <taxon>Eukaryota</taxon>
        <taxon>Sar</taxon>
        <taxon>Alveolata</taxon>
        <taxon>Ciliophora</taxon>
        <taxon>Intramacronucleata</taxon>
        <taxon>Oligohymenophorea</taxon>
        <taxon>Hymenostomatida</taxon>
        <taxon>Tetrahymenina</taxon>
        <taxon>Tetrahymenidae</taxon>
        <taxon>Tetrahymena</taxon>
    </lineage>
</organism>
<keyword evidence="1 2" id="KW-0812">Transmembrane</keyword>
<dbReference type="EMBL" id="GG662521">
    <property type="protein sequence ID" value="EAR83133.3"/>
    <property type="molecule type" value="Genomic_DNA"/>
</dbReference>
<keyword evidence="1" id="KW-1133">Transmembrane helix</keyword>
<proteinExistence type="predicted"/>
<dbReference type="InParanoid" id="Q22CY6"/>
<protein>
    <submittedName>
        <fullName evidence="2">Transmembrane protein, putative</fullName>
    </submittedName>
</protein>
<feature type="transmembrane region" description="Helical" evidence="1">
    <location>
        <begin position="7"/>
        <end position="27"/>
    </location>
</feature>
<dbReference type="AlphaFoldDB" id="Q22CY6"/>
<reference evidence="3" key="1">
    <citation type="journal article" date="2006" name="PLoS Biol.">
        <title>Macronuclear genome sequence of the ciliate Tetrahymena thermophila, a model eukaryote.</title>
        <authorList>
            <person name="Eisen J.A."/>
            <person name="Coyne R.S."/>
            <person name="Wu M."/>
            <person name="Wu D."/>
            <person name="Thiagarajan M."/>
            <person name="Wortman J.R."/>
            <person name="Badger J.H."/>
            <person name="Ren Q."/>
            <person name="Amedeo P."/>
            <person name="Jones K.M."/>
            <person name="Tallon L.J."/>
            <person name="Delcher A.L."/>
            <person name="Salzberg S.L."/>
            <person name="Silva J.C."/>
            <person name="Haas B.J."/>
            <person name="Majoros W.H."/>
            <person name="Farzad M."/>
            <person name="Carlton J.M."/>
            <person name="Smith R.K. Jr."/>
            <person name="Garg J."/>
            <person name="Pearlman R.E."/>
            <person name="Karrer K.M."/>
            <person name="Sun L."/>
            <person name="Manning G."/>
            <person name="Elde N.C."/>
            <person name="Turkewitz A.P."/>
            <person name="Asai D.J."/>
            <person name="Wilkes D.E."/>
            <person name="Wang Y."/>
            <person name="Cai H."/>
            <person name="Collins K."/>
            <person name="Stewart B.A."/>
            <person name="Lee S.R."/>
            <person name="Wilamowska K."/>
            <person name="Weinberg Z."/>
            <person name="Ruzzo W.L."/>
            <person name="Wloga D."/>
            <person name="Gaertig J."/>
            <person name="Frankel J."/>
            <person name="Tsao C.-C."/>
            <person name="Gorovsky M.A."/>
            <person name="Keeling P.J."/>
            <person name="Waller R.F."/>
            <person name="Patron N.J."/>
            <person name="Cherry J.M."/>
            <person name="Stover N.A."/>
            <person name="Krieger C.J."/>
            <person name="del Toro C."/>
            <person name="Ryder H.F."/>
            <person name="Williamson S.C."/>
            <person name="Barbeau R.A."/>
            <person name="Hamilton E.P."/>
            <person name="Orias E."/>
        </authorList>
    </citation>
    <scope>NUCLEOTIDE SEQUENCE [LARGE SCALE GENOMIC DNA]</scope>
    <source>
        <strain evidence="3">SB210</strain>
    </source>
</reference>
<dbReference type="GeneID" id="7846437"/>
<dbReference type="RefSeq" id="XP_001030796.3">
    <property type="nucleotide sequence ID" value="XM_001030796.3"/>
</dbReference>
<dbReference type="Proteomes" id="UP000009168">
    <property type="component" value="Unassembled WGS sequence"/>
</dbReference>
<evidence type="ECO:0000313" key="2">
    <source>
        <dbReference type="EMBL" id="EAR83133.3"/>
    </source>
</evidence>
<dbReference type="HOGENOM" id="CLU_1405098_0_0_1"/>
<accession>Q22CY6</accession>
<evidence type="ECO:0000256" key="1">
    <source>
        <dbReference type="SAM" id="Phobius"/>
    </source>
</evidence>
<gene>
    <name evidence="2" type="ORF">TTHERM_01014500</name>
</gene>
<sequence>MKTDGKYLKSIVLTFIVMILLCALLQIQNSSLFFNQFDSSQDVTFFKKNTINKQVKQGQQQTEIIFKGNFISMYELPIAQETVKLVMYEDNQNPIKSIKTGDNGQFELTQVIQQKDFIEFNSQTISVGLYINISNQLIRTFYFQLTQDFLHSSQITFDFTNKILEQKSKIKSLINGSVIDKTTLSSIKGAQVQASYFYPMSIAKMELLTNKVGYFEFNLELDYFEVIIVDLIITNEGYKTYKASEDPQFAKDKGIALFDKYSFTFFNSIKLEKL</sequence>
<keyword evidence="1" id="KW-0472">Membrane</keyword>